<keyword evidence="2" id="KW-1185">Reference proteome</keyword>
<name>A0ACC6QD13_9ACTN</name>
<evidence type="ECO:0000313" key="1">
    <source>
        <dbReference type="EMBL" id="MEJ8656182.1"/>
    </source>
</evidence>
<evidence type="ECO:0000313" key="2">
    <source>
        <dbReference type="Proteomes" id="UP001375539"/>
    </source>
</evidence>
<dbReference type="Proteomes" id="UP001375539">
    <property type="component" value="Unassembled WGS sequence"/>
</dbReference>
<comment type="caution">
    <text evidence="1">The sequence shown here is derived from an EMBL/GenBank/DDBJ whole genome shotgun (WGS) entry which is preliminary data.</text>
</comment>
<protein>
    <submittedName>
        <fullName evidence="1">Recombinase-like helix-turn-helix domain-containing protein</fullName>
    </submittedName>
</protein>
<proteinExistence type="predicted"/>
<sequence>MTTAPWPYLDVHQSRTHEPTPYELKLAATLEEVFTKDGHELADVVRGLNARQVHAPAGAPWTEESFRTEMKRLGA</sequence>
<organism evidence="1 2">
    <name type="scientific">Streptomyces pratisoli</name>
    <dbReference type="NCBI Taxonomy" id="3139917"/>
    <lineage>
        <taxon>Bacteria</taxon>
        <taxon>Bacillati</taxon>
        <taxon>Actinomycetota</taxon>
        <taxon>Actinomycetes</taxon>
        <taxon>Kitasatosporales</taxon>
        <taxon>Streptomycetaceae</taxon>
        <taxon>Streptomyces</taxon>
    </lineage>
</organism>
<accession>A0ACC6QD13</accession>
<dbReference type="EMBL" id="JBBKAI010000002">
    <property type="protein sequence ID" value="MEJ8656182.1"/>
    <property type="molecule type" value="Genomic_DNA"/>
</dbReference>
<gene>
    <name evidence="1" type="ORF">WKI58_06535</name>
</gene>
<reference evidence="1" key="1">
    <citation type="submission" date="2024-03" db="EMBL/GenBank/DDBJ databases">
        <title>Novel Streptomyces species of biotechnological and ecological value are a feature of Machair soil.</title>
        <authorList>
            <person name="Prole J.R."/>
            <person name="Goodfellow M."/>
            <person name="Allenby N."/>
            <person name="Ward A.C."/>
        </authorList>
    </citation>
    <scope>NUCLEOTIDE SEQUENCE</scope>
    <source>
        <strain evidence="1">MS1.AVA.4</strain>
    </source>
</reference>